<dbReference type="Pfam" id="PF03705">
    <property type="entry name" value="CheR_N"/>
    <property type="match status" value="1"/>
</dbReference>
<evidence type="ECO:0000313" key="2">
    <source>
        <dbReference type="EMBL" id="GAA4652604.1"/>
    </source>
</evidence>
<dbReference type="InterPro" id="IPR050903">
    <property type="entry name" value="Bact_Chemotaxis_MeTrfase"/>
</dbReference>
<protein>
    <submittedName>
        <fullName evidence="2">Chemotaxis protein CheR</fullName>
    </submittedName>
</protein>
<dbReference type="EMBL" id="BAABFL010000478">
    <property type="protein sequence ID" value="GAA4652604.1"/>
    <property type="molecule type" value="Genomic_DNA"/>
</dbReference>
<gene>
    <name evidence="2" type="ORF">GCM10023116_48880</name>
</gene>
<keyword evidence="3" id="KW-1185">Reference proteome</keyword>
<proteinExistence type="predicted"/>
<dbReference type="RefSeq" id="WP_345199201.1">
    <property type="nucleotide sequence ID" value="NZ_BAABFL010000478.1"/>
</dbReference>
<dbReference type="Gene3D" id="3.40.50.150">
    <property type="entry name" value="Vaccinia Virus protein VP39"/>
    <property type="match status" value="1"/>
</dbReference>
<dbReference type="SUPFAM" id="SSF53335">
    <property type="entry name" value="S-adenosyl-L-methionine-dependent methyltransferases"/>
    <property type="match status" value="1"/>
</dbReference>
<dbReference type="PANTHER" id="PTHR24422:SF8">
    <property type="entry name" value="CHEMOTAXIS PROTEIN"/>
    <property type="match status" value="1"/>
</dbReference>
<sequence>MDERKDEAETLSNLLMPTDRDALLENLDDVDSQNEARALDALEIRLLLDAVKQHYGYDFHDYAPASLKRRIREFRDDIGCEHIAELIPRVLHDASVFALLLRHMSVTVTEMFRDPAFFLKLREEVIPWLKTWPFIKIWHAGCATGEEVYSMAILLDEAGILDRAQIYATDLNEESLQIARRGIYHTENLPLYEENYMKSGGGEVLSNYYHQRYSSLKFHRRLSANMTFANHNLVTDGVFGEMHLIICRNVLIYFNRNLKNRVFKLFNDSLCPKGMLCLGTRESIRFSDIDTMYETVDIYQKIYRKKAVAE</sequence>
<dbReference type="Proteomes" id="UP001500604">
    <property type="component" value="Unassembled WGS sequence"/>
</dbReference>
<feature type="domain" description="CheR-type methyltransferase" evidence="1">
    <location>
        <begin position="32"/>
        <end position="306"/>
    </location>
</feature>
<accession>A0ABP8VB43</accession>
<comment type="caution">
    <text evidence="2">The sequence shown here is derived from an EMBL/GenBank/DDBJ whole genome shotgun (WGS) entry which is preliminary data.</text>
</comment>
<dbReference type="PROSITE" id="PS50123">
    <property type="entry name" value="CHER"/>
    <property type="match status" value="1"/>
</dbReference>
<dbReference type="SUPFAM" id="SSF47757">
    <property type="entry name" value="Chemotaxis receptor methyltransferase CheR, N-terminal domain"/>
    <property type="match status" value="1"/>
</dbReference>
<name>A0ABP8VB43_9GAMM</name>
<evidence type="ECO:0000313" key="3">
    <source>
        <dbReference type="Proteomes" id="UP001500604"/>
    </source>
</evidence>
<organism evidence="2 3">
    <name type="scientific">Kistimonas scapharcae</name>
    <dbReference type="NCBI Taxonomy" id="1036133"/>
    <lineage>
        <taxon>Bacteria</taxon>
        <taxon>Pseudomonadati</taxon>
        <taxon>Pseudomonadota</taxon>
        <taxon>Gammaproteobacteria</taxon>
        <taxon>Oceanospirillales</taxon>
        <taxon>Endozoicomonadaceae</taxon>
        <taxon>Kistimonas</taxon>
    </lineage>
</organism>
<dbReference type="PANTHER" id="PTHR24422">
    <property type="entry name" value="CHEMOTAXIS PROTEIN METHYLTRANSFERASE"/>
    <property type="match status" value="1"/>
</dbReference>
<dbReference type="SMART" id="SM00138">
    <property type="entry name" value="MeTrc"/>
    <property type="match status" value="1"/>
</dbReference>
<dbReference type="InterPro" id="IPR022641">
    <property type="entry name" value="CheR_N"/>
</dbReference>
<evidence type="ECO:0000259" key="1">
    <source>
        <dbReference type="PROSITE" id="PS50123"/>
    </source>
</evidence>
<dbReference type="InterPro" id="IPR029063">
    <property type="entry name" value="SAM-dependent_MTases_sf"/>
</dbReference>
<dbReference type="Pfam" id="PF01739">
    <property type="entry name" value="CheR"/>
    <property type="match status" value="1"/>
</dbReference>
<dbReference type="PRINTS" id="PR00996">
    <property type="entry name" value="CHERMTFRASE"/>
</dbReference>
<dbReference type="InterPro" id="IPR000780">
    <property type="entry name" value="CheR_MeTrfase"/>
</dbReference>
<reference evidence="3" key="1">
    <citation type="journal article" date="2019" name="Int. J. Syst. Evol. Microbiol.">
        <title>The Global Catalogue of Microorganisms (GCM) 10K type strain sequencing project: providing services to taxonomists for standard genome sequencing and annotation.</title>
        <authorList>
            <consortium name="The Broad Institute Genomics Platform"/>
            <consortium name="The Broad Institute Genome Sequencing Center for Infectious Disease"/>
            <person name="Wu L."/>
            <person name="Ma J."/>
        </authorList>
    </citation>
    <scope>NUCLEOTIDE SEQUENCE [LARGE SCALE GENOMIC DNA]</scope>
    <source>
        <strain evidence="3">JCM 17805</strain>
    </source>
</reference>
<dbReference type="InterPro" id="IPR022642">
    <property type="entry name" value="CheR_C"/>
</dbReference>